<evidence type="ECO:0000256" key="7">
    <source>
        <dbReference type="ARBA" id="ARBA00023211"/>
    </source>
</evidence>
<keyword evidence="4 13" id="KW-0056">Arginine metabolism</keyword>
<evidence type="ECO:0000256" key="10">
    <source>
        <dbReference type="PIRSR" id="PIRSR036979-1"/>
    </source>
</evidence>
<dbReference type="Pfam" id="PF00491">
    <property type="entry name" value="Arginase"/>
    <property type="match status" value="1"/>
</dbReference>
<dbReference type="FunFam" id="3.40.800.10:FF:000012">
    <property type="entry name" value="Arginase"/>
    <property type="match status" value="1"/>
</dbReference>
<feature type="binding site" evidence="10">
    <location>
        <position position="134"/>
    </location>
    <ligand>
        <name>Mn(2+)</name>
        <dbReference type="ChEBI" id="CHEBI:29035"/>
        <label>1</label>
    </ligand>
</feature>
<dbReference type="PROSITE" id="PS01053">
    <property type="entry name" value="ARGINASE_1"/>
    <property type="match status" value="1"/>
</dbReference>
<protein>
    <recommendedName>
        <fullName evidence="3 9">Arginase</fullName>
        <ecNumber evidence="2 9">3.5.3.1</ecNumber>
    </recommendedName>
</protein>
<evidence type="ECO:0000256" key="3">
    <source>
        <dbReference type="ARBA" id="ARBA00018123"/>
    </source>
</evidence>
<dbReference type="PANTHER" id="PTHR43782">
    <property type="entry name" value="ARGINASE"/>
    <property type="match status" value="1"/>
</dbReference>
<feature type="binding site" evidence="10">
    <location>
        <position position="138"/>
    </location>
    <ligand>
        <name>Mn(2+)</name>
        <dbReference type="ChEBI" id="CHEBI:29035"/>
        <label>1</label>
    </ligand>
</feature>
<keyword evidence="5 10" id="KW-0479">Metal-binding</keyword>
<comment type="pathway">
    <text evidence="1">Nitrogen metabolism; urea cycle; L-ornithine and urea from L-arginine: step 1/1.</text>
</comment>
<dbReference type="GO" id="GO:0030145">
    <property type="term" value="F:manganese ion binding"/>
    <property type="evidence" value="ECO:0007669"/>
    <property type="project" value="TreeGrafter"/>
</dbReference>
<dbReference type="EC" id="3.5.3.1" evidence="2 9"/>
<feature type="binding site" evidence="10">
    <location>
        <position position="136"/>
    </location>
    <ligand>
        <name>Mn(2+)</name>
        <dbReference type="ChEBI" id="CHEBI:29035"/>
        <label>1</label>
    </ligand>
</feature>
<keyword evidence="6 12" id="KW-0378">Hydrolase</keyword>
<dbReference type="InterPro" id="IPR020855">
    <property type="entry name" value="Ureohydrolase_Mn_BS"/>
</dbReference>
<evidence type="ECO:0000256" key="8">
    <source>
        <dbReference type="ARBA" id="ARBA00047391"/>
    </source>
</evidence>
<dbReference type="GO" id="GO:0005737">
    <property type="term" value="C:cytoplasm"/>
    <property type="evidence" value="ECO:0007669"/>
    <property type="project" value="TreeGrafter"/>
</dbReference>
<dbReference type="GO" id="GO:0006525">
    <property type="term" value="P:arginine metabolic process"/>
    <property type="evidence" value="ECO:0007669"/>
    <property type="project" value="UniProtKB-KW"/>
</dbReference>
<evidence type="ECO:0000256" key="2">
    <source>
        <dbReference type="ARBA" id="ARBA00012168"/>
    </source>
</evidence>
<dbReference type="CDD" id="cd09989">
    <property type="entry name" value="Arginase"/>
    <property type="match status" value="1"/>
</dbReference>
<proteinExistence type="inferred from homology"/>
<organism evidence="14">
    <name type="scientific">uncultured Rubrobacteraceae bacterium</name>
    <dbReference type="NCBI Taxonomy" id="349277"/>
    <lineage>
        <taxon>Bacteria</taxon>
        <taxon>Bacillati</taxon>
        <taxon>Actinomycetota</taxon>
        <taxon>Rubrobacteria</taxon>
        <taxon>Rubrobacterales</taxon>
        <taxon>Rubrobacteraceae</taxon>
        <taxon>environmental samples</taxon>
    </lineage>
</organism>
<dbReference type="Gene3D" id="3.40.800.10">
    <property type="entry name" value="Ureohydrolase domain"/>
    <property type="match status" value="1"/>
</dbReference>
<dbReference type="NCBIfam" id="TIGR01229">
    <property type="entry name" value="rocF_arginase"/>
    <property type="match status" value="1"/>
</dbReference>
<comment type="similarity">
    <text evidence="11 12">Belongs to the arginase family.</text>
</comment>
<evidence type="ECO:0000256" key="13">
    <source>
        <dbReference type="RuleBase" id="RU361159"/>
    </source>
</evidence>
<gene>
    <name evidence="14" type="ORF">AVDCRST_MAG78-2563</name>
</gene>
<keyword evidence="7 10" id="KW-0464">Manganese</keyword>
<feature type="binding site" evidence="10">
    <location>
        <position position="236"/>
    </location>
    <ligand>
        <name>Mn(2+)</name>
        <dbReference type="ChEBI" id="CHEBI:29035"/>
        <label>1</label>
    </ligand>
</feature>
<dbReference type="PIRSF" id="PIRSF036979">
    <property type="entry name" value="Arginase"/>
    <property type="match status" value="1"/>
</dbReference>
<evidence type="ECO:0000256" key="9">
    <source>
        <dbReference type="NCBIfam" id="TIGR01229"/>
    </source>
</evidence>
<sequence length="313" mass="32904">MPDETPGNTRYPIGVLGVPMDLGQDRRGVDVGPSAIRYANLSATLEDLGYAVADLGNVETPIPETVEENAGVRYVDAVRRVCERTAVRAAEMVSGGLFPVFLGGDHSISIGTFSGVASAANASGAGRTGILWLDAHADFNTPETSPSGNIHGMPLAILTGRGHPDLVNICGGTAVRAEDVAIVGLRSVDREEREYLARAGVNVYTMKDVDAYGVASAVRSALKDLSHLDRMHLSFDLDVVDPEIAPGVGTPVRGGLTYREAHLVMELVNEAAAVTSLDVVEINPILDAKNGTAELAVELVGSLMGRQIIGLPR</sequence>
<evidence type="ECO:0000256" key="1">
    <source>
        <dbReference type="ARBA" id="ARBA00005098"/>
    </source>
</evidence>
<feature type="binding site" evidence="10">
    <location>
        <position position="238"/>
    </location>
    <ligand>
        <name>Mn(2+)</name>
        <dbReference type="ChEBI" id="CHEBI:29035"/>
        <label>1</label>
    </ligand>
</feature>
<accession>A0A6J4QN63</accession>
<dbReference type="PROSITE" id="PS51409">
    <property type="entry name" value="ARGINASE_2"/>
    <property type="match status" value="1"/>
</dbReference>
<dbReference type="InterPro" id="IPR006035">
    <property type="entry name" value="Ureohydrolase"/>
</dbReference>
<dbReference type="UniPathway" id="UPA00158">
    <property type="reaction ID" value="UER00270"/>
</dbReference>
<comment type="cofactor">
    <cofactor evidence="10 13">
        <name>Mn(2+)</name>
        <dbReference type="ChEBI" id="CHEBI:29035"/>
    </cofactor>
    <text evidence="10 13">Binds 2 manganese ions per subunit.</text>
</comment>
<dbReference type="PANTHER" id="PTHR43782:SF3">
    <property type="entry name" value="ARGINASE"/>
    <property type="match status" value="1"/>
</dbReference>
<dbReference type="InterPro" id="IPR014033">
    <property type="entry name" value="Arginase"/>
</dbReference>
<feature type="binding site" evidence="10">
    <location>
        <position position="106"/>
    </location>
    <ligand>
        <name>Mn(2+)</name>
        <dbReference type="ChEBI" id="CHEBI:29035"/>
        <label>1</label>
    </ligand>
</feature>
<dbReference type="SUPFAM" id="SSF52768">
    <property type="entry name" value="Arginase/deacetylase"/>
    <property type="match status" value="1"/>
</dbReference>
<dbReference type="GO" id="GO:0004053">
    <property type="term" value="F:arginase activity"/>
    <property type="evidence" value="ECO:0007669"/>
    <property type="project" value="UniProtKB-UniRule"/>
</dbReference>
<dbReference type="AlphaFoldDB" id="A0A6J4QN63"/>
<evidence type="ECO:0000313" key="14">
    <source>
        <dbReference type="EMBL" id="CAA9442239.1"/>
    </source>
</evidence>
<dbReference type="PRINTS" id="PR00116">
    <property type="entry name" value="ARGINASE"/>
</dbReference>
<dbReference type="EMBL" id="CADCVB010000169">
    <property type="protein sequence ID" value="CAA9442239.1"/>
    <property type="molecule type" value="Genomic_DNA"/>
</dbReference>
<reference evidence="14" key="1">
    <citation type="submission" date="2020-02" db="EMBL/GenBank/DDBJ databases">
        <authorList>
            <person name="Meier V. D."/>
        </authorList>
    </citation>
    <scope>NUCLEOTIDE SEQUENCE</scope>
    <source>
        <strain evidence="14">AVDCRST_MAG78</strain>
    </source>
</reference>
<comment type="catalytic activity">
    <reaction evidence="8 13">
        <text>L-arginine + H2O = urea + L-ornithine</text>
        <dbReference type="Rhea" id="RHEA:20569"/>
        <dbReference type="ChEBI" id="CHEBI:15377"/>
        <dbReference type="ChEBI" id="CHEBI:16199"/>
        <dbReference type="ChEBI" id="CHEBI:32682"/>
        <dbReference type="ChEBI" id="CHEBI:46911"/>
        <dbReference type="EC" id="3.5.3.1"/>
    </reaction>
</comment>
<dbReference type="GO" id="GO:0000050">
    <property type="term" value="P:urea cycle"/>
    <property type="evidence" value="ECO:0007669"/>
    <property type="project" value="UniProtKB-UniPathway"/>
</dbReference>
<name>A0A6J4QN63_9ACTN</name>
<evidence type="ECO:0000256" key="5">
    <source>
        <dbReference type="ARBA" id="ARBA00022723"/>
    </source>
</evidence>
<evidence type="ECO:0000256" key="12">
    <source>
        <dbReference type="RuleBase" id="RU003684"/>
    </source>
</evidence>
<evidence type="ECO:0000256" key="4">
    <source>
        <dbReference type="ARBA" id="ARBA00022503"/>
    </source>
</evidence>
<dbReference type="InterPro" id="IPR023696">
    <property type="entry name" value="Ureohydrolase_dom_sf"/>
</dbReference>
<evidence type="ECO:0000256" key="6">
    <source>
        <dbReference type="ARBA" id="ARBA00022801"/>
    </source>
</evidence>
<evidence type="ECO:0000256" key="11">
    <source>
        <dbReference type="PROSITE-ProRule" id="PRU00742"/>
    </source>
</evidence>